<protein>
    <recommendedName>
        <fullName evidence="5">PAS domain-containing protein</fullName>
    </recommendedName>
</protein>
<proteinExistence type="predicted"/>
<keyword evidence="2" id="KW-0288">FMN</keyword>
<feature type="region of interest" description="Disordered" evidence="4">
    <location>
        <begin position="731"/>
        <end position="773"/>
    </location>
</feature>
<evidence type="ECO:0000256" key="1">
    <source>
        <dbReference type="ARBA" id="ARBA00022630"/>
    </source>
</evidence>
<evidence type="ECO:0000256" key="2">
    <source>
        <dbReference type="ARBA" id="ARBA00022643"/>
    </source>
</evidence>
<dbReference type="EMBL" id="JAXOVC010000001">
    <property type="protein sequence ID" value="KAK4508718.1"/>
    <property type="molecule type" value="Genomic_DNA"/>
</dbReference>
<feature type="compositionally biased region" description="Polar residues" evidence="4">
    <location>
        <begin position="1"/>
        <end position="16"/>
    </location>
</feature>
<feature type="region of interest" description="Disordered" evidence="4">
    <location>
        <begin position="1"/>
        <end position="195"/>
    </location>
</feature>
<feature type="compositionally biased region" description="Basic and acidic residues" evidence="4">
    <location>
        <begin position="118"/>
        <end position="131"/>
    </location>
</feature>
<evidence type="ECO:0000313" key="6">
    <source>
        <dbReference type="EMBL" id="KAK4508718.1"/>
    </source>
</evidence>
<reference evidence="6 7" key="1">
    <citation type="journal article" date="2023" name="G3 (Bethesda)">
        <title>A chromosome-level genome assembly of Zasmidium syzygii isolated from banana leaves.</title>
        <authorList>
            <person name="van Westerhoven A.C."/>
            <person name="Mehrabi R."/>
            <person name="Talebi R."/>
            <person name="Steentjes M.B.F."/>
            <person name="Corcolon B."/>
            <person name="Chong P.A."/>
            <person name="Kema G.H.J."/>
            <person name="Seidl M.F."/>
        </authorList>
    </citation>
    <scope>NUCLEOTIDE SEQUENCE [LARGE SCALE GENOMIC DNA]</scope>
    <source>
        <strain evidence="6 7">P124</strain>
    </source>
</reference>
<dbReference type="PANTHER" id="PTHR47429:SF9">
    <property type="entry name" value="PAS DOMAIN-CONTAINING PROTEIN"/>
    <property type="match status" value="1"/>
</dbReference>
<feature type="region of interest" description="Disordered" evidence="4">
    <location>
        <begin position="561"/>
        <end position="614"/>
    </location>
</feature>
<accession>A0ABR0F776</accession>
<gene>
    <name evidence="6" type="ORF">PRZ48_002457</name>
</gene>
<dbReference type="PANTHER" id="PTHR47429">
    <property type="entry name" value="PROTEIN TWIN LOV 1"/>
    <property type="match status" value="1"/>
</dbReference>
<feature type="domain" description="PAS" evidence="5">
    <location>
        <begin position="398"/>
        <end position="494"/>
    </location>
</feature>
<comment type="caution">
    <text evidence="6">The sequence shown here is derived from an EMBL/GenBank/DDBJ whole genome shotgun (WGS) entry which is preliminary data.</text>
</comment>
<dbReference type="Pfam" id="PF13426">
    <property type="entry name" value="PAS_9"/>
    <property type="match status" value="1"/>
</dbReference>
<feature type="compositionally biased region" description="Polar residues" evidence="4">
    <location>
        <begin position="590"/>
        <end position="609"/>
    </location>
</feature>
<feature type="compositionally biased region" description="Polar residues" evidence="4">
    <location>
        <begin position="171"/>
        <end position="180"/>
    </location>
</feature>
<dbReference type="Proteomes" id="UP001305779">
    <property type="component" value="Unassembled WGS sequence"/>
</dbReference>
<dbReference type="SUPFAM" id="SSF55785">
    <property type="entry name" value="PYP-like sensor domain (PAS domain)"/>
    <property type="match status" value="1"/>
</dbReference>
<evidence type="ECO:0000256" key="3">
    <source>
        <dbReference type="ARBA" id="ARBA00022991"/>
    </source>
</evidence>
<keyword evidence="1" id="KW-0285">Flavoprotein</keyword>
<dbReference type="InterPro" id="IPR035965">
    <property type="entry name" value="PAS-like_dom_sf"/>
</dbReference>
<evidence type="ECO:0000256" key="4">
    <source>
        <dbReference type="SAM" id="MobiDB-lite"/>
    </source>
</evidence>
<evidence type="ECO:0000313" key="7">
    <source>
        <dbReference type="Proteomes" id="UP001305779"/>
    </source>
</evidence>
<sequence>METDTTPKSNNSSSGKLFSKLAFRKKQLRNVKSDDSLPDTRPNGDESKDNLFIPAPSESDDSKEPWSLVVHQTVKKSPSLTALPPSSFPQPPSSQLRPFPPRVSSSNREAVVYTQKLGGEKKTPRPNDYRQKSGYGAENHAFDGTGSFDEKLLHPHGVAPDSPVLGRLRSTDPSQVGQIWSSGPGSTASSSNRPAKLGSEALAQLQVPSADRSDVLETELHVVDDPNSWDVINPNTRTPQQWDQQLYSLERRAEELYSADHLHVILEDTEFHTKFSTFLRKYRPWRLPLLDYYWDALKALRALEYHNSLTRLLLQKTPPGLHIGGIEPPKLTTNTQLQEGAQAAFEELLREDLHWYIANTYIDIVGAVMQSRITGTLPAPLREASHGLAEVFCITDPTRRDNPIILASPAFTRHSGCNMDYILGRNCRFMQGPGTTVDSCRRFAESMKEQRDHSEIFVNYRRDGSPFLALVMNAQLLDSDGNMRYYLGAQVDVSGLLKNCSGMDSLVKLIEKGREHGHKDRDQDAPNPARDIQPLSEMLSGAELDTIGKYGGILHKNAEEQELQSKTPRRTAFTPNRVILADGSDDSDQGEITTSTPQKQQQSAETNGETYVADTPPQQINLSLVYKNYLIIRPIPSLRVLFASPNLRLPGMVQSHFLHHIGGNRMRSDLNNSFQDAQVVTARVRWLSSASEDGEGEGAWRWIHCTPLMHHTGNVGLWMVVMVLPSTEETASSIASTKSSRSRSQMGHRREDDEGSVPSHTIRSKPRYTRTTR</sequence>
<feature type="compositionally biased region" description="Low complexity" evidence="4">
    <location>
        <begin position="181"/>
        <end position="191"/>
    </location>
</feature>
<dbReference type="InterPro" id="IPR000014">
    <property type="entry name" value="PAS"/>
</dbReference>
<organism evidence="6 7">
    <name type="scientific">Zasmidium cellare</name>
    <name type="common">Wine cellar mold</name>
    <name type="synonym">Racodium cellare</name>
    <dbReference type="NCBI Taxonomy" id="395010"/>
    <lineage>
        <taxon>Eukaryota</taxon>
        <taxon>Fungi</taxon>
        <taxon>Dikarya</taxon>
        <taxon>Ascomycota</taxon>
        <taxon>Pezizomycotina</taxon>
        <taxon>Dothideomycetes</taxon>
        <taxon>Dothideomycetidae</taxon>
        <taxon>Mycosphaerellales</taxon>
        <taxon>Mycosphaerellaceae</taxon>
        <taxon>Zasmidium</taxon>
    </lineage>
</organism>
<feature type="compositionally biased region" description="Basic residues" evidence="4">
    <location>
        <begin position="762"/>
        <end position="773"/>
    </location>
</feature>
<feature type="compositionally biased region" description="Low complexity" evidence="4">
    <location>
        <begin position="731"/>
        <end position="744"/>
    </location>
</feature>
<keyword evidence="3" id="KW-0157">Chromophore</keyword>
<evidence type="ECO:0000259" key="5">
    <source>
        <dbReference type="Pfam" id="PF13426"/>
    </source>
</evidence>
<keyword evidence="7" id="KW-1185">Reference proteome</keyword>
<name>A0ABR0F776_ZASCE</name>
<dbReference type="Gene3D" id="3.30.450.20">
    <property type="entry name" value="PAS domain"/>
    <property type="match status" value="1"/>
</dbReference>